<dbReference type="PRINTS" id="PR00792">
    <property type="entry name" value="PEPSIN"/>
</dbReference>
<proteinExistence type="inferred from homology"/>
<reference evidence="7 8" key="1">
    <citation type="submission" date="2024-05" db="EMBL/GenBank/DDBJ databases">
        <title>A draft genome resource for the thread blight pathogen Marasmius tenuissimus strain MS-2.</title>
        <authorList>
            <person name="Yulfo-Soto G.E."/>
            <person name="Baruah I.K."/>
            <person name="Amoako-Attah I."/>
            <person name="Bukari Y."/>
            <person name="Meinhardt L.W."/>
            <person name="Bailey B.A."/>
            <person name="Cohen S.P."/>
        </authorList>
    </citation>
    <scope>NUCLEOTIDE SEQUENCE [LARGE SCALE GENOMIC DNA]</scope>
    <source>
        <strain evidence="7 8">MS-2</strain>
    </source>
</reference>
<keyword evidence="2 3" id="KW-0064">Aspartyl protease</keyword>
<evidence type="ECO:0000256" key="3">
    <source>
        <dbReference type="RuleBase" id="RU000454"/>
    </source>
</evidence>
<evidence type="ECO:0000256" key="4">
    <source>
        <dbReference type="SAM" id="MobiDB-lite"/>
    </source>
</evidence>
<keyword evidence="3" id="KW-0645">Protease</keyword>
<feature type="chain" id="PRO_5046892964" description="Peptidase A1 domain-containing protein" evidence="5">
    <location>
        <begin position="19"/>
        <end position="419"/>
    </location>
</feature>
<feature type="signal peptide" evidence="5">
    <location>
        <begin position="1"/>
        <end position="18"/>
    </location>
</feature>
<dbReference type="PROSITE" id="PS51767">
    <property type="entry name" value="PEPTIDASE_A1"/>
    <property type="match status" value="1"/>
</dbReference>
<dbReference type="CDD" id="cd05471">
    <property type="entry name" value="pepsin_like"/>
    <property type="match status" value="1"/>
</dbReference>
<evidence type="ECO:0000256" key="2">
    <source>
        <dbReference type="ARBA" id="ARBA00022750"/>
    </source>
</evidence>
<evidence type="ECO:0000313" key="7">
    <source>
        <dbReference type="EMBL" id="KAL0063386.1"/>
    </source>
</evidence>
<evidence type="ECO:0000259" key="6">
    <source>
        <dbReference type="PROSITE" id="PS51767"/>
    </source>
</evidence>
<accession>A0ABR2ZP94</accession>
<dbReference type="InterPro" id="IPR001461">
    <property type="entry name" value="Aspartic_peptidase_A1"/>
</dbReference>
<keyword evidence="3" id="KW-0378">Hydrolase</keyword>
<dbReference type="PANTHER" id="PTHR47966">
    <property type="entry name" value="BETA-SITE APP-CLEAVING ENZYME, ISOFORM A-RELATED"/>
    <property type="match status" value="1"/>
</dbReference>
<dbReference type="InterPro" id="IPR034164">
    <property type="entry name" value="Pepsin-like_dom"/>
</dbReference>
<dbReference type="InterPro" id="IPR001969">
    <property type="entry name" value="Aspartic_peptidase_AS"/>
</dbReference>
<dbReference type="EMBL" id="JBBXMP010000082">
    <property type="protein sequence ID" value="KAL0063386.1"/>
    <property type="molecule type" value="Genomic_DNA"/>
</dbReference>
<feature type="domain" description="Peptidase A1" evidence="6">
    <location>
        <begin position="108"/>
        <end position="416"/>
    </location>
</feature>
<organism evidence="7 8">
    <name type="scientific">Marasmius tenuissimus</name>
    <dbReference type="NCBI Taxonomy" id="585030"/>
    <lineage>
        <taxon>Eukaryota</taxon>
        <taxon>Fungi</taxon>
        <taxon>Dikarya</taxon>
        <taxon>Basidiomycota</taxon>
        <taxon>Agaricomycotina</taxon>
        <taxon>Agaricomycetes</taxon>
        <taxon>Agaricomycetidae</taxon>
        <taxon>Agaricales</taxon>
        <taxon>Marasmiineae</taxon>
        <taxon>Marasmiaceae</taxon>
        <taxon>Marasmius</taxon>
    </lineage>
</organism>
<gene>
    <name evidence="7" type="ORF">AAF712_009695</name>
</gene>
<dbReference type="SUPFAM" id="SSF50630">
    <property type="entry name" value="Acid proteases"/>
    <property type="match status" value="1"/>
</dbReference>
<evidence type="ECO:0000256" key="5">
    <source>
        <dbReference type="SAM" id="SignalP"/>
    </source>
</evidence>
<sequence>MLVVALALMVTATPIVETHPKIGVPISLGKRRTLTKENGVFDMEKAVQQNVVTKNKHRQNLVNLLANTGGLKKGFEIRPVAVMPQEVKEKLAKRQKEPLTDQQNDLEWTGPIDIGTPGQQFVIDFDTGSSDLWVPSSACKSSVCTGKNKYDASKSSTSKSQSGQFSIQYGDGSTVSGPIVADTVTVAGVNATGQHFSPVTTLSSSFQGDPTDGILGLAYPQISSIRSDPFFNTAFKAGSLPSNSFGFKLASTGSELFLGGTNTELYTGELEYHSVDTTTGFWQISGAKATIGSTTAASDFDTIIDSGTTLMYAPPAVAKTFYGKIQGSKVFDASQGLYSFPCASVPEVAFNWGGKTWAVSPENFNLGQTEQGSSDCVGALVGGDLGLGSDVWLLGDAFMKNAYTAFDFGQNAVGFAALA</sequence>
<dbReference type="InterPro" id="IPR033121">
    <property type="entry name" value="PEPTIDASE_A1"/>
</dbReference>
<feature type="region of interest" description="Disordered" evidence="4">
    <location>
        <begin position="141"/>
        <end position="163"/>
    </location>
</feature>
<dbReference type="PROSITE" id="PS00141">
    <property type="entry name" value="ASP_PROTEASE"/>
    <property type="match status" value="1"/>
</dbReference>
<evidence type="ECO:0000313" key="8">
    <source>
        <dbReference type="Proteomes" id="UP001437256"/>
    </source>
</evidence>
<dbReference type="PANTHER" id="PTHR47966:SF51">
    <property type="entry name" value="BETA-SITE APP-CLEAVING ENZYME, ISOFORM A-RELATED"/>
    <property type="match status" value="1"/>
</dbReference>
<dbReference type="Proteomes" id="UP001437256">
    <property type="component" value="Unassembled WGS sequence"/>
</dbReference>
<dbReference type="InterPro" id="IPR021109">
    <property type="entry name" value="Peptidase_aspartic_dom_sf"/>
</dbReference>
<dbReference type="Pfam" id="PF00026">
    <property type="entry name" value="Asp"/>
    <property type="match status" value="1"/>
</dbReference>
<protein>
    <recommendedName>
        <fullName evidence="6">Peptidase A1 domain-containing protein</fullName>
    </recommendedName>
</protein>
<keyword evidence="8" id="KW-1185">Reference proteome</keyword>
<evidence type="ECO:0000256" key="1">
    <source>
        <dbReference type="ARBA" id="ARBA00007447"/>
    </source>
</evidence>
<name>A0ABR2ZP94_9AGAR</name>
<keyword evidence="5" id="KW-0732">Signal</keyword>
<dbReference type="Gene3D" id="2.40.70.10">
    <property type="entry name" value="Acid Proteases"/>
    <property type="match status" value="2"/>
</dbReference>
<feature type="compositionally biased region" description="Low complexity" evidence="4">
    <location>
        <begin position="153"/>
        <end position="163"/>
    </location>
</feature>
<comment type="similarity">
    <text evidence="1 3">Belongs to the peptidase A1 family.</text>
</comment>
<comment type="caution">
    <text evidence="7">The sequence shown here is derived from an EMBL/GenBank/DDBJ whole genome shotgun (WGS) entry which is preliminary data.</text>
</comment>